<dbReference type="AlphaFoldDB" id="A0AAD6Y0Y9"/>
<comment type="caution">
    <text evidence="1">The sequence shown here is derived from an EMBL/GenBank/DDBJ whole genome shotgun (WGS) entry which is preliminary data.</text>
</comment>
<protein>
    <submittedName>
        <fullName evidence="1">Uncharacterized protein</fullName>
    </submittedName>
</protein>
<sequence length="231" mass="25455">MEDSGKKAATFLSHDKLYDPPFPQLDSPELSSHFVRRGDDIDLLNLYNELKLQARGCQRPKIRHRVGEGGGPEEGLKNFPTYVSNTPLIVFGGLVISSRCSRKPFAVSCKCERSNVHICQQASEASSSQTIRGSLRGNAVQEEEKCDPPAGSQALMIQCTQTNCETRWVSTILTVLHLMVLCRPKIGSVKLAKLNVLINTQSGDMHHCATLIEVTGKRNRMPLAAPSEIKI</sequence>
<dbReference type="EMBL" id="JARJCW010000178">
    <property type="protein sequence ID" value="KAJ7189435.1"/>
    <property type="molecule type" value="Genomic_DNA"/>
</dbReference>
<evidence type="ECO:0000313" key="2">
    <source>
        <dbReference type="Proteomes" id="UP001219525"/>
    </source>
</evidence>
<name>A0AAD6Y0Y9_9AGAR</name>
<reference evidence="1" key="1">
    <citation type="submission" date="2023-03" db="EMBL/GenBank/DDBJ databases">
        <title>Massive genome expansion in bonnet fungi (Mycena s.s.) driven by repeated elements and novel gene families across ecological guilds.</title>
        <authorList>
            <consortium name="Lawrence Berkeley National Laboratory"/>
            <person name="Harder C.B."/>
            <person name="Miyauchi S."/>
            <person name="Viragh M."/>
            <person name="Kuo A."/>
            <person name="Thoen E."/>
            <person name="Andreopoulos B."/>
            <person name="Lu D."/>
            <person name="Skrede I."/>
            <person name="Drula E."/>
            <person name="Henrissat B."/>
            <person name="Morin E."/>
            <person name="Kohler A."/>
            <person name="Barry K."/>
            <person name="LaButti K."/>
            <person name="Morin E."/>
            <person name="Salamov A."/>
            <person name="Lipzen A."/>
            <person name="Mereny Z."/>
            <person name="Hegedus B."/>
            <person name="Baldrian P."/>
            <person name="Stursova M."/>
            <person name="Weitz H."/>
            <person name="Taylor A."/>
            <person name="Grigoriev I.V."/>
            <person name="Nagy L.G."/>
            <person name="Martin F."/>
            <person name="Kauserud H."/>
        </authorList>
    </citation>
    <scope>NUCLEOTIDE SEQUENCE</scope>
    <source>
        <strain evidence="1">9144</strain>
    </source>
</reference>
<organism evidence="1 2">
    <name type="scientific">Mycena pura</name>
    <dbReference type="NCBI Taxonomy" id="153505"/>
    <lineage>
        <taxon>Eukaryota</taxon>
        <taxon>Fungi</taxon>
        <taxon>Dikarya</taxon>
        <taxon>Basidiomycota</taxon>
        <taxon>Agaricomycotina</taxon>
        <taxon>Agaricomycetes</taxon>
        <taxon>Agaricomycetidae</taxon>
        <taxon>Agaricales</taxon>
        <taxon>Marasmiineae</taxon>
        <taxon>Mycenaceae</taxon>
        <taxon>Mycena</taxon>
    </lineage>
</organism>
<gene>
    <name evidence="1" type="ORF">GGX14DRAFT_609367</name>
</gene>
<keyword evidence="2" id="KW-1185">Reference proteome</keyword>
<dbReference type="Proteomes" id="UP001219525">
    <property type="component" value="Unassembled WGS sequence"/>
</dbReference>
<proteinExistence type="predicted"/>
<accession>A0AAD6Y0Y9</accession>
<evidence type="ECO:0000313" key="1">
    <source>
        <dbReference type="EMBL" id="KAJ7189435.1"/>
    </source>
</evidence>